<dbReference type="SUPFAM" id="SSF48403">
    <property type="entry name" value="Ankyrin repeat"/>
    <property type="match status" value="1"/>
</dbReference>
<dbReference type="Gene3D" id="1.25.40.20">
    <property type="entry name" value="Ankyrin repeat-containing domain"/>
    <property type="match status" value="1"/>
</dbReference>
<dbReference type="Proteomes" id="UP001319200">
    <property type="component" value="Unassembled WGS sequence"/>
</dbReference>
<keyword evidence="1" id="KW-0040">ANK repeat</keyword>
<gene>
    <name evidence="2" type="ORF">KK083_15650</name>
</gene>
<organism evidence="2 3">
    <name type="scientific">Chryseosolibacter histidini</name>
    <dbReference type="NCBI Taxonomy" id="2782349"/>
    <lineage>
        <taxon>Bacteria</taxon>
        <taxon>Pseudomonadati</taxon>
        <taxon>Bacteroidota</taxon>
        <taxon>Cytophagia</taxon>
        <taxon>Cytophagales</taxon>
        <taxon>Chryseotaleaceae</taxon>
        <taxon>Chryseosolibacter</taxon>
    </lineage>
</organism>
<dbReference type="InterPro" id="IPR002110">
    <property type="entry name" value="Ankyrin_rpt"/>
</dbReference>
<evidence type="ECO:0000313" key="3">
    <source>
        <dbReference type="Proteomes" id="UP001319200"/>
    </source>
</evidence>
<keyword evidence="3" id="KW-1185">Reference proteome</keyword>
<proteinExistence type="predicted"/>
<name>A0AAP2DL28_9BACT</name>
<reference evidence="2 3" key="1">
    <citation type="submission" date="2021-05" db="EMBL/GenBank/DDBJ databases">
        <title>A Polyphasic approach of four new species of the genus Ohtaekwangia: Ohtaekwangia histidinii sp. nov., Ohtaekwangia cretensis sp. nov., Ohtaekwangia indiensis sp. nov., Ohtaekwangia reichenbachii sp. nov. from diverse environment.</title>
        <authorList>
            <person name="Octaviana S."/>
        </authorList>
    </citation>
    <scope>NUCLEOTIDE SEQUENCE [LARGE SCALE GENOMIC DNA]</scope>
    <source>
        <strain evidence="2 3">PWU4</strain>
    </source>
</reference>
<evidence type="ECO:0000256" key="1">
    <source>
        <dbReference type="PROSITE-ProRule" id="PRU00023"/>
    </source>
</evidence>
<dbReference type="PROSITE" id="PS50088">
    <property type="entry name" value="ANK_REPEAT"/>
    <property type="match status" value="1"/>
</dbReference>
<dbReference type="RefSeq" id="WP_254164365.1">
    <property type="nucleotide sequence ID" value="NZ_JAHESF010000014.1"/>
</dbReference>
<evidence type="ECO:0000313" key="2">
    <source>
        <dbReference type="EMBL" id="MBT1698325.1"/>
    </source>
</evidence>
<dbReference type="EMBL" id="JAHESF010000014">
    <property type="protein sequence ID" value="MBT1698325.1"/>
    <property type="molecule type" value="Genomic_DNA"/>
</dbReference>
<dbReference type="AlphaFoldDB" id="A0AAP2DL28"/>
<evidence type="ECO:0008006" key="4">
    <source>
        <dbReference type="Google" id="ProtNLM"/>
    </source>
</evidence>
<feature type="repeat" description="ANK" evidence="1">
    <location>
        <begin position="105"/>
        <end position="133"/>
    </location>
</feature>
<comment type="caution">
    <text evidence="2">The sequence shown here is derived from an EMBL/GenBank/DDBJ whole genome shotgun (WGS) entry which is preliminary data.</text>
</comment>
<dbReference type="PROSITE" id="PS50297">
    <property type="entry name" value="ANK_REP_REGION"/>
    <property type="match status" value="1"/>
</dbReference>
<accession>A0AAP2DL28</accession>
<sequence length="133" mass="14543">MQKKEPIKPELVREFVAKSHGDLARVKELLEQEPSLLNATWDWGGGDFESGIGGAGHMGRVDIAEFLLEKGARMDIFCAAMLGKFDIVKATLEAYPQLKASKGPHGLTLLHHARQGGDRSKQVLDYLTELGAS</sequence>
<dbReference type="InterPro" id="IPR036770">
    <property type="entry name" value="Ankyrin_rpt-contain_sf"/>
</dbReference>
<protein>
    <recommendedName>
        <fullName evidence="4">Ankyrin repeat domain-containing protein</fullName>
    </recommendedName>
</protein>